<organism evidence="2 3">
    <name type="scientific">Candidatus Enterococcus ferrettii</name>
    <dbReference type="NCBI Taxonomy" id="2815324"/>
    <lineage>
        <taxon>Bacteria</taxon>
        <taxon>Bacillati</taxon>
        <taxon>Bacillota</taxon>
        <taxon>Bacilli</taxon>
        <taxon>Lactobacillales</taxon>
        <taxon>Enterococcaceae</taxon>
        <taxon>Enterococcus</taxon>
    </lineage>
</organism>
<keyword evidence="1" id="KW-1133">Transmembrane helix</keyword>
<dbReference type="Proteomes" id="UP000664357">
    <property type="component" value="Unassembled WGS sequence"/>
</dbReference>
<protein>
    <submittedName>
        <fullName evidence="2">Uncharacterized protein</fullName>
    </submittedName>
</protein>
<sequence length="162" mass="19135">MNEQKGKIEVIDKEEKDYVGKAKGTYASIKDHLSDEYRKQYNIRRFIGCLLLFIVLRYMQSTEDNSLFSTTSIVPLIWAVVAFTFWHYAYWSYQNGVIDTFSRNIIYFGSIWSLIWKMVVQNIVIQIWIAFIAPFSGIKTWRKAVKHNKILFVDTGKNDVWN</sequence>
<feature type="transmembrane region" description="Helical" evidence="1">
    <location>
        <begin position="43"/>
        <end position="59"/>
    </location>
</feature>
<keyword evidence="3" id="KW-1185">Reference proteome</keyword>
<dbReference type="EMBL" id="JAFREL020000001">
    <property type="protein sequence ID" value="MEO1769195.1"/>
    <property type="molecule type" value="Genomic_DNA"/>
</dbReference>
<feature type="transmembrane region" description="Helical" evidence="1">
    <location>
        <begin position="71"/>
        <end position="91"/>
    </location>
</feature>
<keyword evidence="1" id="KW-0812">Transmembrane</keyword>
<reference evidence="2 3" key="1">
    <citation type="submission" date="2021-03" db="EMBL/GenBank/DDBJ databases">
        <authorList>
            <person name="Gilmore M.S."/>
            <person name="Schwartzman J."/>
            <person name="Van Tyne D."/>
            <person name="Martin M."/>
            <person name="Earl A.M."/>
            <person name="Manson A.L."/>
            <person name="Straub T."/>
            <person name="Salamzade R."/>
            <person name="Saavedra J."/>
            <person name="Lebreton F."/>
            <person name="Prichula J."/>
            <person name="Schaufler K."/>
            <person name="Gaca A."/>
            <person name="Sgardioli B."/>
            <person name="Wagenaar J."/>
            <person name="Strong T."/>
        </authorList>
    </citation>
    <scope>NUCLEOTIDE SEQUENCE [LARGE SCALE GENOMIC DNA]</scope>
    <source>
        <strain evidence="2 3">665A</strain>
    </source>
</reference>
<evidence type="ECO:0000313" key="2">
    <source>
        <dbReference type="EMBL" id="MEO1769195.1"/>
    </source>
</evidence>
<keyword evidence="1" id="KW-0472">Membrane</keyword>
<feature type="transmembrane region" description="Helical" evidence="1">
    <location>
        <begin position="111"/>
        <end position="133"/>
    </location>
</feature>
<name>A0ABV0EKP2_9ENTE</name>
<proteinExistence type="predicted"/>
<evidence type="ECO:0000313" key="3">
    <source>
        <dbReference type="Proteomes" id="UP000664357"/>
    </source>
</evidence>
<evidence type="ECO:0000256" key="1">
    <source>
        <dbReference type="SAM" id="Phobius"/>
    </source>
</evidence>
<dbReference type="RefSeq" id="WP_207703290.1">
    <property type="nucleotide sequence ID" value="NZ_JAFREL020000001.1"/>
</dbReference>
<accession>A0ABV0EKP2</accession>
<comment type="caution">
    <text evidence="2">The sequence shown here is derived from an EMBL/GenBank/DDBJ whole genome shotgun (WGS) entry which is preliminary data.</text>
</comment>
<reference evidence="2 3" key="2">
    <citation type="submission" date="2024-02" db="EMBL/GenBank/DDBJ databases">
        <title>The Genome Sequence of Enterococcus sp. DIV0159.</title>
        <authorList>
            <person name="Earl A."/>
            <person name="Manson A."/>
            <person name="Gilmore M."/>
            <person name="Sanders J."/>
            <person name="Shea T."/>
            <person name="Howe W."/>
            <person name="Livny J."/>
            <person name="Cuomo C."/>
            <person name="Neafsey D."/>
            <person name="Birren B."/>
        </authorList>
    </citation>
    <scope>NUCLEOTIDE SEQUENCE [LARGE SCALE GENOMIC DNA]</scope>
    <source>
        <strain evidence="2 3">665A</strain>
    </source>
</reference>
<gene>
    <name evidence="2" type="ORF">JZO67_001146</name>
</gene>